<reference evidence="2" key="1">
    <citation type="submission" date="2016-06" db="EMBL/GenBank/DDBJ databases">
        <title>Parallel loss of symbiosis genes in relatives of nitrogen-fixing non-legume Parasponia.</title>
        <authorList>
            <person name="Van Velzen R."/>
            <person name="Holmer R."/>
            <person name="Bu F."/>
            <person name="Rutten L."/>
            <person name="Van Zeijl A."/>
            <person name="Liu W."/>
            <person name="Santuari L."/>
            <person name="Cao Q."/>
            <person name="Sharma T."/>
            <person name="Shen D."/>
            <person name="Roswanjaya Y."/>
            <person name="Wardhani T."/>
            <person name="Kalhor M.S."/>
            <person name="Jansen J."/>
            <person name="Van den Hoogen J."/>
            <person name="Gungor B."/>
            <person name="Hartog M."/>
            <person name="Hontelez J."/>
            <person name="Verver J."/>
            <person name="Yang W.-C."/>
            <person name="Schijlen E."/>
            <person name="Repin R."/>
            <person name="Schilthuizen M."/>
            <person name="Schranz E."/>
            <person name="Heidstra R."/>
            <person name="Miyata K."/>
            <person name="Fedorova E."/>
            <person name="Kohlen W."/>
            <person name="Bisseling T."/>
            <person name="Smit S."/>
            <person name="Geurts R."/>
        </authorList>
    </citation>
    <scope>NUCLEOTIDE SEQUENCE [LARGE SCALE GENOMIC DNA]</scope>
    <source>
        <strain evidence="2">cv. RG33-2</strain>
    </source>
</reference>
<dbReference type="PANTHER" id="PTHR31549">
    <property type="entry name" value="PROTEIN, PUTATIVE (DUF247)-RELATED-RELATED"/>
    <property type="match status" value="1"/>
</dbReference>
<dbReference type="Proteomes" id="UP000237000">
    <property type="component" value="Unassembled WGS sequence"/>
</dbReference>
<dbReference type="AlphaFoldDB" id="A0A2P5ECB5"/>
<gene>
    <name evidence="1" type="ORF">TorRG33x02_210210</name>
</gene>
<accession>A0A2P5ECB5</accession>
<dbReference type="PANTHER" id="PTHR31549:SF191">
    <property type="entry name" value="DUF247 DOMAIN PROTEIN"/>
    <property type="match status" value="1"/>
</dbReference>
<dbReference type="OrthoDB" id="1735505at2759"/>
<sequence length="152" mass="17204">MEAQKKHNNHPIKKIQKVPAILLGRDGDSKQDFTPRFIAIGHVHAGNTKLVKKELKVRLAAKFIKATGQDPEQLLGEINANIAKLVTHFDENVIKSYIKERLARILFLDGCSVLQFIHSVACYDLLDIEINNGQATLIQHDLFLLETQIPFR</sequence>
<organism evidence="1 2">
    <name type="scientific">Trema orientale</name>
    <name type="common">Charcoal tree</name>
    <name type="synonym">Celtis orientalis</name>
    <dbReference type="NCBI Taxonomy" id="63057"/>
    <lineage>
        <taxon>Eukaryota</taxon>
        <taxon>Viridiplantae</taxon>
        <taxon>Streptophyta</taxon>
        <taxon>Embryophyta</taxon>
        <taxon>Tracheophyta</taxon>
        <taxon>Spermatophyta</taxon>
        <taxon>Magnoliopsida</taxon>
        <taxon>eudicotyledons</taxon>
        <taxon>Gunneridae</taxon>
        <taxon>Pentapetalae</taxon>
        <taxon>rosids</taxon>
        <taxon>fabids</taxon>
        <taxon>Rosales</taxon>
        <taxon>Cannabaceae</taxon>
        <taxon>Trema</taxon>
    </lineage>
</organism>
<keyword evidence="2" id="KW-1185">Reference proteome</keyword>
<feature type="non-terminal residue" evidence="1">
    <location>
        <position position="152"/>
    </location>
</feature>
<evidence type="ECO:0000313" key="1">
    <source>
        <dbReference type="EMBL" id="PON83187.1"/>
    </source>
</evidence>
<evidence type="ECO:0000313" key="2">
    <source>
        <dbReference type="Proteomes" id="UP000237000"/>
    </source>
</evidence>
<dbReference type="InterPro" id="IPR004158">
    <property type="entry name" value="DUF247_pln"/>
</dbReference>
<dbReference type="EMBL" id="JXTC01000182">
    <property type="protein sequence ID" value="PON83187.1"/>
    <property type="molecule type" value="Genomic_DNA"/>
</dbReference>
<dbReference type="InParanoid" id="A0A2P5ECB5"/>
<dbReference type="Pfam" id="PF03140">
    <property type="entry name" value="DUF247"/>
    <property type="match status" value="1"/>
</dbReference>
<proteinExistence type="predicted"/>
<comment type="caution">
    <text evidence="1">The sequence shown here is derived from an EMBL/GenBank/DDBJ whole genome shotgun (WGS) entry which is preliminary data.</text>
</comment>
<protein>
    <submittedName>
        <fullName evidence="1">Uncharacterized protein</fullName>
    </submittedName>
</protein>
<name>A0A2P5ECB5_TREOI</name>